<protein>
    <submittedName>
        <fullName evidence="11">Transducin-like enhancer protein 1</fullName>
    </submittedName>
</protein>
<keyword evidence="3 7" id="KW-0853">WD repeat</keyword>
<proteinExistence type="inferred from homology"/>
<feature type="region of interest" description="Disordered" evidence="9">
    <location>
        <begin position="170"/>
        <end position="196"/>
    </location>
</feature>
<dbReference type="InterPro" id="IPR015943">
    <property type="entry name" value="WD40/YVTN_repeat-like_dom_sf"/>
</dbReference>
<dbReference type="FunFam" id="2.130.10.10:FF:000001">
    <property type="entry name" value="transducin-like enhancer protein 3 isoform X1"/>
    <property type="match status" value="1"/>
</dbReference>
<dbReference type="Ensembl" id="ENSONIT00000067634.1">
    <property type="protein sequence ID" value="ENSONIP00000057826.1"/>
    <property type="gene ID" value="ENSONIG00000015027.2"/>
</dbReference>
<evidence type="ECO:0000313" key="12">
    <source>
        <dbReference type="Proteomes" id="UP000005207"/>
    </source>
</evidence>
<dbReference type="InterPro" id="IPR009146">
    <property type="entry name" value="Groucho_enhance"/>
</dbReference>
<feature type="domain" description="Groucho/TLE N-terminal Q-rich" evidence="10">
    <location>
        <begin position="18"/>
        <end position="98"/>
    </location>
</feature>
<keyword evidence="5" id="KW-0539">Nucleus</keyword>
<evidence type="ECO:0000256" key="7">
    <source>
        <dbReference type="PROSITE-ProRule" id="PRU00221"/>
    </source>
</evidence>
<dbReference type="InterPro" id="IPR005617">
    <property type="entry name" value="Groucho/TLE_N"/>
</dbReference>
<dbReference type="PRINTS" id="PR01850">
    <property type="entry name" value="GROUCHOFAMLY"/>
</dbReference>
<dbReference type="Proteomes" id="UP000005207">
    <property type="component" value="Linkage group LG12"/>
</dbReference>
<dbReference type="InterPro" id="IPR036322">
    <property type="entry name" value="WD40_repeat_dom_sf"/>
</dbReference>
<dbReference type="GO" id="GO:0005634">
    <property type="term" value="C:nucleus"/>
    <property type="evidence" value="ECO:0007669"/>
    <property type="project" value="UniProtKB-SubCell"/>
</dbReference>
<evidence type="ECO:0000256" key="1">
    <source>
        <dbReference type="ARBA" id="ARBA00004123"/>
    </source>
</evidence>
<dbReference type="InterPro" id="IPR019775">
    <property type="entry name" value="WD40_repeat_CS"/>
</dbReference>
<dbReference type="Gene3D" id="2.130.10.10">
    <property type="entry name" value="YVTN repeat-like/Quinoprotein amine dehydrogenase"/>
    <property type="match status" value="1"/>
</dbReference>
<comment type="function">
    <text evidence="6">Transcriptional corepressor that binds to a number of transcription factors. Inhibits the transcriptional activation mediated by CTNNB1 and TCF family members in Wnt signaling. The effects of full-length TLE family members may be modulated by association with dominant-negative AES.</text>
</comment>
<reference evidence="12" key="1">
    <citation type="submission" date="2012-01" db="EMBL/GenBank/DDBJ databases">
        <title>The Genome Sequence of Oreochromis niloticus (Nile Tilapia).</title>
        <authorList>
            <consortium name="Broad Institute Genome Assembly Team"/>
            <consortium name="Broad Institute Sequencing Platform"/>
            <person name="Di Palma F."/>
            <person name="Johnson J."/>
            <person name="Lander E.S."/>
            <person name="Lindblad-Toh K."/>
        </authorList>
    </citation>
    <scope>NUCLEOTIDE SEQUENCE [LARGE SCALE GENOMIC DNA]</scope>
</reference>
<feature type="repeat" description="WD" evidence="7">
    <location>
        <begin position="417"/>
        <end position="458"/>
    </location>
</feature>
<keyword evidence="12" id="KW-1185">Reference proteome</keyword>
<dbReference type="PANTHER" id="PTHR10814">
    <property type="entry name" value="TRANSDUCIN-LIKE ENHANCER PROTEIN"/>
    <property type="match status" value="1"/>
</dbReference>
<feature type="repeat" description="WD" evidence="7">
    <location>
        <begin position="459"/>
        <end position="500"/>
    </location>
</feature>
<dbReference type="PROSITE" id="PS50082">
    <property type="entry name" value="WD_REPEATS_2"/>
    <property type="match status" value="2"/>
</dbReference>
<evidence type="ECO:0000256" key="6">
    <source>
        <dbReference type="ARBA" id="ARBA00045617"/>
    </source>
</evidence>
<feature type="compositionally biased region" description="Basic and acidic residues" evidence="9">
    <location>
        <begin position="173"/>
        <end position="182"/>
    </location>
</feature>
<feature type="coiled-coil region" evidence="8">
    <location>
        <begin position="26"/>
        <end position="53"/>
    </location>
</feature>
<dbReference type="Pfam" id="PF03920">
    <property type="entry name" value="TLE_N"/>
    <property type="match status" value="1"/>
</dbReference>
<dbReference type="InterPro" id="IPR001680">
    <property type="entry name" value="WD40_rpt"/>
</dbReference>
<keyword evidence="8" id="KW-0175">Coiled coil</keyword>
<evidence type="ECO:0000256" key="9">
    <source>
        <dbReference type="SAM" id="MobiDB-lite"/>
    </source>
</evidence>
<comment type="subcellular location">
    <subcellularLocation>
        <location evidence="1">Nucleus</location>
    </subcellularLocation>
</comment>
<comment type="similarity">
    <text evidence="2">Belongs to the WD repeat Groucho/TLE family.</text>
</comment>
<dbReference type="GO" id="GO:0003714">
    <property type="term" value="F:transcription corepressor activity"/>
    <property type="evidence" value="ECO:0007669"/>
    <property type="project" value="TreeGrafter"/>
</dbReference>
<organism evidence="11 12">
    <name type="scientific">Oreochromis niloticus</name>
    <name type="common">Nile tilapia</name>
    <name type="synonym">Tilapia nilotica</name>
    <dbReference type="NCBI Taxonomy" id="8128"/>
    <lineage>
        <taxon>Eukaryota</taxon>
        <taxon>Metazoa</taxon>
        <taxon>Chordata</taxon>
        <taxon>Craniata</taxon>
        <taxon>Vertebrata</taxon>
        <taxon>Euteleostomi</taxon>
        <taxon>Actinopterygii</taxon>
        <taxon>Neopterygii</taxon>
        <taxon>Teleostei</taxon>
        <taxon>Neoteleostei</taxon>
        <taxon>Acanthomorphata</taxon>
        <taxon>Ovalentaria</taxon>
        <taxon>Cichlomorphae</taxon>
        <taxon>Cichliformes</taxon>
        <taxon>Cichlidae</taxon>
        <taxon>African cichlids</taxon>
        <taxon>Pseudocrenilabrinae</taxon>
        <taxon>Oreochromini</taxon>
        <taxon>Oreochromis</taxon>
    </lineage>
</organism>
<sequence>MFPQGRHPTPHQAPGQPFKFTIPESLDRIKEEFQFLQAQYHSLKLECEKLASEKTEMQRHYVMSLSICVCLLLHQTEIAKRLNTICAQVIPFLSQEVSMRDLELQTAKHLFLFLSPPLLPLSFLKQQHLSHNHGGAPVPLTPHPAGLHPSQLGGSASLLALSGALGAVPPHLAGKESGEKKPHLSGQDSHPAGPEHLRAAGLRTPLAVPGPYPGAFGMLPHTAGMNGELAGAAGAAAYAAGLHNMSPQMSAAAAAAVAAYGRSPMVGFDPHPHMRVPGMPPSLTGIPGGKPAYSFHVAADGQMQPVPFPPDALVGPGIPRHARQINTLNHGEVVCAVTISNPTRHVYTGGKGCVKVWDISHPGNKSPVSQLDCLNRDNYIRSCRLLPDGRTLIVGGEASTLSIWDLATPTPRIKAELTSSAPACYALAISPDSKVCFSCCSDGNIAVWDLHNQTLVRQFQGHTDGASCIDISNDGTKLWTGGLDNTVRSWDLREGRQLQQHDFTSQIFSLGYCPTGEWLAVGMESSNVEVLHVTKPDKYQLHLHESCVLSLQFAYCGKWFVSTGKDNLLNAWRTPYGASIFQSKESSSVLSCDISVDDKYIVTGSGDKKATVYEVIY</sequence>
<dbReference type="GO" id="GO:0090090">
    <property type="term" value="P:negative regulation of canonical Wnt signaling pathway"/>
    <property type="evidence" value="ECO:0007669"/>
    <property type="project" value="TreeGrafter"/>
</dbReference>
<reference evidence="11" key="2">
    <citation type="submission" date="2025-08" db="UniProtKB">
        <authorList>
            <consortium name="Ensembl"/>
        </authorList>
    </citation>
    <scope>IDENTIFICATION</scope>
</reference>
<dbReference type="AlphaFoldDB" id="A0A669DHE5"/>
<dbReference type="GO" id="GO:0005667">
    <property type="term" value="C:transcription regulator complex"/>
    <property type="evidence" value="ECO:0007669"/>
    <property type="project" value="TreeGrafter"/>
</dbReference>
<dbReference type="SMART" id="SM00320">
    <property type="entry name" value="WD40"/>
    <property type="match status" value="7"/>
</dbReference>
<dbReference type="CDD" id="cd00200">
    <property type="entry name" value="WD40"/>
    <property type="match status" value="1"/>
</dbReference>
<evidence type="ECO:0000256" key="2">
    <source>
        <dbReference type="ARBA" id="ARBA00005969"/>
    </source>
</evidence>
<dbReference type="PROSITE" id="PS50294">
    <property type="entry name" value="WD_REPEATS_REGION"/>
    <property type="match status" value="1"/>
</dbReference>
<dbReference type="PANTHER" id="PTHR10814:SF29">
    <property type="entry name" value="TRANSDUCIN-LIKE ENHANCER PROTEIN 1"/>
    <property type="match status" value="1"/>
</dbReference>
<evidence type="ECO:0000256" key="5">
    <source>
        <dbReference type="ARBA" id="ARBA00023242"/>
    </source>
</evidence>
<evidence type="ECO:0000256" key="3">
    <source>
        <dbReference type="ARBA" id="ARBA00022574"/>
    </source>
</evidence>
<dbReference type="GeneTree" id="ENSGT01030000234519"/>
<evidence type="ECO:0000259" key="10">
    <source>
        <dbReference type="Pfam" id="PF03920"/>
    </source>
</evidence>
<dbReference type="PROSITE" id="PS00678">
    <property type="entry name" value="WD_REPEATS_1"/>
    <property type="match status" value="2"/>
</dbReference>
<name>A0A669DHE5_ORENI</name>
<gene>
    <name evidence="11" type="primary">LOC100700280</name>
</gene>
<dbReference type="SUPFAM" id="SSF50978">
    <property type="entry name" value="WD40 repeat-like"/>
    <property type="match status" value="1"/>
</dbReference>
<evidence type="ECO:0000256" key="8">
    <source>
        <dbReference type="SAM" id="Coils"/>
    </source>
</evidence>
<evidence type="ECO:0000256" key="4">
    <source>
        <dbReference type="ARBA" id="ARBA00022737"/>
    </source>
</evidence>
<accession>A0A669DHE5</accession>
<keyword evidence="4" id="KW-0677">Repeat</keyword>
<dbReference type="Pfam" id="PF00400">
    <property type="entry name" value="WD40"/>
    <property type="match status" value="6"/>
</dbReference>
<reference evidence="11" key="3">
    <citation type="submission" date="2025-09" db="UniProtKB">
        <authorList>
            <consortium name="Ensembl"/>
        </authorList>
    </citation>
    <scope>IDENTIFICATION</scope>
</reference>
<evidence type="ECO:0000313" key="11">
    <source>
        <dbReference type="Ensembl" id="ENSONIP00000057826.1"/>
    </source>
</evidence>